<dbReference type="Proteomes" id="UP001642540">
    <property type="component" value="Unassembled WGS sequence"/>
</dbReference>
<dbReference type="EMBL" id="CAXLJM020000076">
    <property type="protein sequence ID" value="CAL8129393.1"/>
    <property type="molecule type" value="Genomic_DNA"/>
</dbReference>
<comment type="caution">
    <text evidence="1">The sequence shown here is derived from an EMBL/GenBank/DDBJ whole genome shotgun (WGS) entry which is preliminary data.</text>
</comment>
<accession>A0ABP1RK40</accession>
<sequence length="71" mass="8351">MYLYHPTETEPFYEVKFEAEFSANQLTLLYLGEVKHIHDDIASEEWSLNDATQIVRDAIETRLIECLKFGK</sequence>
<protein>
    <submittedName>
        <fullName evidence="1">Uncharacterized protein</fullName>
    </submittedName>
</protein>
<keyword evidence="2" id="KW-1185">Reference proteome</keyword>
<organism evidence="1 2">
    <name type="scientific">Orchesella dallaii</name>
    <dbReference type="NCBI Taxonomy" id="48710"/>
    <lineage>
        <taxon>Eukaryota</taxon>
        <taxon>Metazoa</taxon>
        <taxon>Ecdysozoa</taxon>
        <taxon>Arthropoda</taxon>
        <taxon>Hexapoda</taxon>
        <taxon>Collembola</taxon>
        <taxon>Entomobryomorpha</taxon>
        <taxon>Entomobryoidea</taxon>
        <taxon>Orchesellidae</taxon>
        <taxon>Orchesellinae</taxon>
        <taxon>Orchesella</taxon>
    </lineage>
</organism>
<evidence type="ECO:0000313" key="1">
    <source>
        <dbReference type="EMBL" id="CAL8129393.1"/>
    </source>
</evidence>
<name>A0ABP1RK40_9HEXA</name>
<reference evidence="1 2" key="1">
    <citation type="submission" date="2024-08" db="EMBL/GenBank/DDBJ databases">
        <authorList>
            <person name="Cucini C."/>
            <person name="Frati F."/>
        </authorList>
    </citation>
    <scope>NUCLEOTIDE SEQUENCE [LARGE SCALE GENOMIC DNA]</scope>
</reference>
<proteinExistence type="predicted"/>
<gene>
    <name evidence="1" type="ORF">ODALV1_LOCUS23143</name>
</gene>
<evidence type="ECO:0000313" key="2">
    <source>
        <dbReference type="Proteomes" id="UP001642540"/>
    </source>
</evidence>